<dbReference type="STRING" id="1121345.SAMN02745217_03902"/>
<evidence type="ECO:0000313" key="2">
    <source>
        <dbReference type="Proteomes" id="UP000184612"/>
    </source>
</evidence>
<gene>
    <name evidence="1" type="ORF">SAMN02745217_03902</name>
</gene>
<evidence type="ECO:0000313" key="1">
    <source>
        <dbReference type="EMBL" id="SHO52996.1"/>
    </source>
</evidence>
<organism evidence="1 2">
    <name type="scientific">Anaerocolumna xylanovorans DSM 12503</name>
    <dbReference type="NCBI Taxonomy" id="1121345"/>
    <lineage>
        <taxon>Bacteria</taxon>
        <taxon>Bacillati</taxon>
        <taxon>Bacillota</taxon>
        <taxon>Clostridia</taxon>
        <taxon>Lachnospirales</taxon>
        <taxon>Lachnospiraceae</taxon>
        <taxon>Anaerocolumna</taxon>
    </lineage>
</organism>
<keyword evidence="2" id="KW-1185">Reference proteome</keyword>
<dbReference type="EMBL" id="FRFD01000012">
    <property type="protein sequence ID" value="SHO52996.1"/>
    <property type="molecule type" value="Genomic_DNA"/>
</dbReference>
<reference evidence="1 2" key="1">
    <citation type="submission" date="2016-12" db="EMBL/GenBank/DDBJ databases">
        <authorList>
            <person name="Song W.-J."/>
            <person name="Kurnit D.M."/>
        </authorList>
    </citation>
    <scope>NUCLEOTIDE SEQUENCE [LARGE SCALE GENOMIC DNA]</scope>
    <source>
        <strain evidence="1 2">DSM 12503</strain>
    </source>
</reference>
<accession>A0A1M7YKA6</accession>
<dbReference type="RefSeq" id="WP_175562111.1">
    <property type="nucleotide sequence ID" value="NZ_FRFD01000012.1"/>
</dbReference>
<proteinExistence type="predicted"/>
<dbReference type="Proteomes" id="UP000184612">
    <property type="component" value="Unassembled WGS sequence"/>
</dbReference>
<protein>
    <submittedName>
        <fullName evidence="1">Uncharacterized protein</fullName>
    </submittedName>
</protein>
<dbReference type="AlphaFoldDB" id="A0A1M7YKA6"/>
<name>A0A1M7YKA6_9FIRM</name>
<sequence length="50" mass="5855">MKNKNTDILSEKQWKDMDDNELEKTVGGDSIFRNIVSVVCQEMKEILKRP</sequence>